<feature type="region of interest" description="Disordered" evidence="1">
    <location>
        <begin position="1"/>
        <end position="22"/>
    </location>
</feature>
<dbReference type="EMBL" id="SUMC01000008">
    <property type="protein sequence ID" value="TKA11379.1"/>
    <property type="molecule type" value="Genomic_DNA"/>
</dbReference>
<dbReference type="InterPro" id="IPR050490">
    <property type="entry name" value="Bact_solute-bd_prot1"/>
</dbReference>
<dbReference type="CDD" id="cd13585">
    <property type="entry name" value="PBP2_TMBP_like"/>
    <property type="match status" value="1"/>
</dbReference>
<dbReference type="Pfam" id="PF01547">
    <property type="entry name" value="SBP_bac_1"/>
    <property type="match status" value="1"/>
</dbReference>
<comment type="caution">
    <text evidence="2">The sequence shown here is derived from an EMBL/GenBank/DDBJ whole genome shotgun (WGS) entry which is preliminary data.</text>
</comment>
<protein>
    <submittedName>
        <fullName evidence="2">Sugar ABC transporter substrate-binding protein</fullName>
    </submittedName>
</protein>
<dbReference type="Gene3D" id="3.40.190.10">
    <property type="entry name" value="Periplasmic binding protein-like II"/>
    <property type="match status" value="2"/>
</dbReference>
<keyword evidence="3" id="KW-1185">Reference proteome</keyword>
<dbReference type="RefSeq" id="WP_136723330.1">
    <property type="nucleotide sequence ID" value="NZ_SUMC01000008.1"/>
</dbReference>
<accession>A0A4V5N0C7</accession>
<dbReference type="Proteomes" id="UP000305778">
    <property type="component" value="Unassembled WGS sequence"/>
</dbReference>
<proteinExistence type="predicted"/>
<dbReference type="InterPro" id="IPR006311">
    <property type="entry name" value="TAT_signal"/>
</dbReference>
<evidence type="ECO:0000313" key="2">
    <source>
        <dbReference type="EMBL" id="TKA11379.1"/>
    </source>
</evidence>
<sequence length="467" mass="49560">MSSPHSNSPADATPQGPGPARTWTRRRLLHGAAAFAGLAAFGPTLPAYADDESISTQAAGAKAKAIAAGVTLKVLVNTPHVPILTKVVAPAWEKMTGGKLDVTAVAYDQLTDKQIADVQSGAGEFDLFDYFYYGLGSLVDAGALLDMTDWIARQKDLNTRDFLPSIYDTYTLYKGRRYGLPYDGDQHLLYYNTEIFDKYALEPPTTWDEYYAAAKKITQAGGGKYYGAVVQGQPQALILGCAFINRLVGYGGTLVDHSGKPTLTSDAAVAAAQQLIDINPYALPTPLTVGLDSSNAAFLSGEAAMIETWTGMAQRAADPALSKIVGKWGAVALPLGGSNTRHRTPLNTGYGLGVSTASSHQAEALAFAKWVTSTSEMLVQTTAPDSAIDPNRKSILHSSAYAQATPVAVNLIRAGLDGPTMPWPKDPNAPRNLQALLDQLALAIEGKQSAETALKNAQASWERSLPS</sequence>
<name>A0A4V5N0C7_9ACTN</name>
<dbReference type="OrthoDB" id="9780991at2"/>
<gene>
    <name evidence="2" type="ORF">FCI23_11060</name>
</gene>
<feature type="compositionally biased region" description="Polar residues" evidence="1">
    <location>
        <begin position="1"/>
        <end position="10"/>
    </location>
</feature>
<dbReference type="PANTHER" id="PTHR43649:SF12">
    <property type="entry name" value="DIACETYLCHITOBIOSE BINDING PROTEIN DASA"/>
    <property type="match status" value="1"/>
</dbReference>
<evidence type="ECO:0000313" key="3">
    <source>
        <dbReference type="Proteomes" id="UP000305778"/>
    </source>
</evidence>
<evidence type="ECO:0000256" key="1">
    <source>
        <dbReference type="SAM" id="MobiDB-lite"/>
    </source>
</evidence>
<reference evidence="2 3" key="1">
    <citation type="submission" date="2019-04" db="EMBL/GenBank/DDBJ databases">
        <title>Streptomyces oryziradicis sp. nov., a novel actinomycete isolated from rhizosphere soil of rice (Oryza sativa L.).</title>
        <authorList>
            <person name="Li C."/>
        </authorList>
    </citation>
    <scope>NUCLEOTIDE SEQUENCE [LARGE SCALE GENOMIC DNA]</scope>
    <source>
        <strain evidence="2 3">NEAU-C40</strain>
    </source>
</reference>
<dbReference type="PROSITE" id="PS51318">
    <property type="entry name" value="TAT"/>
    <property type="match status" value="1"/>
</dbReference>
<dbReference type="PANTHER" id="PTHR43649">
    <property type="entry name" value="ARABINOSE-BINDING PROTEIN-RELATED"/>
    <property type="match status" value="1"/>
</dbReference>
<dbReference type="SUPFAM" id="SSF53850">
    <property type="entry name" value="Periplasmic binding protein-like II"/>
    <property type="match status" value="1"/>
</dbReference>
<organism evidence="2 3">
    <name type="scientific">Actinacidiphila oryziradicis</name>
    <dbReference type="NCBI Taxonomy" id="2571141"/>
    <lineage>
        <taxon>Bacteria</taxon>
        <taxon>Bacillati</taxon>
        <taxon>Actinomycetota</taxon>
        <taxon>Actinomycetes</taxon>
        <taxon>Kitasatosporales</taxon>
        <taxon>Streptomycetaceae</taxon>
        <taxon>Actinacidiphila</taxon>
    </lineage>
</organism>
<dbReference type="InterPro" id="IPR006059">
    <property type="entry name" value="SBP"/>
</dbReference>
<dbReference type="AlphaFoldDB" id="A0A4V5N0C7"/>